<dbReference type="PANTHER" id="PTHR43156">
    <property type="entry name" value="STAGE II SPORULATION PROTEIN E-RELATED"/>
    <property type="match status" value="1"/>
</dbReference>
<dbReference type="Proteomes" id="UP000181951">
    <property type="component" value="Unassembled WGS sequence"/>
</dbReference>
<dbReference type="Pfam" id="PF01590">
    <property type="entry name" value="GAF"/>
    <property type="match status" value="1"/>
</dbReference>
<keyword evidence="5" id="KW-0547">Nucleotide-binding</keyword>
<proteinExistence type="predicted"/>
<dbReference type="Pfam" id="PF07228">
    <property type="entry name" value="SpoIIE"/>
    <property type="match status" value="1"/>
</dbReference>
<dbReference type="InterPro" id="IPR001932">
    <property type="entry name" value="PPM-type_phosphatase-like_dom"/>
</dbReference>
<dbReference type="InterPro" id="IPR013767">
    <property type="entry name" value="PAS_fold"/>
</dbReference>
<accession>A0A1H8JHB5</accession>
<dbReference type="SMART" id="SM00331">
    <property type="entry name" value="PP2C_SIG"/>
    <property type="match status" value="1"/>
</dbReference>
<evidence type="ECO:0000313" key="19">
    <source>
        <dbReference type="Proteomes" id="UP000181951"/>
    </source>
</evidence>
<evidence type="ECO:0000256" key="8">
    <source>
        <dbReference type="ARBA" id="ARBA00022840"/>
    </source>
</evidence>
<dbReference type="GO" id="GO:0046872">
    <property type="term" value="F:metal ion binding"/>
    <property type="evidence" value="ECO:0007669"/>
    <property type="project" value="UniProtKB-KW"/>
</dbReference>
<keyword evidence="7" id="KW-0378">Hydrolase</keyword>
<dbReference type="GO" id="GO:0016301">
    <property type="term" value="F:kinase activity"/>
    <property type="evidence" value="ECO:0007669"/>
    <property type="project" value="UniProtKB-KW"/>
</dbReference>
<dbReference type="EC" id="3.1.3.16" evidence="1"/>
<evidence type="ECO:0000256" key="5">
    <source>
        <dbReference type="ARBA" id="ARBA00022741"/>
    </source>
</evidence>
<keyword evidence="8" id="KW-0067">ATP-binding</keyword>
<evidence type="ECO:0000256" key="14">
    <source>
        <dbReference type="ARBA" id="ARBA00075117"/>
    </source>
</evidence>
<keyword evidence="19" id="KW-1185">Reference proteome</keyword>
<evidence type="ECO:0000256" key="6">
    <source>
        <dbReference type="ARBA" id="ARBA00022777"/>
    </source>
</evidence>
<feature type="domain" description="PAS" evidence="17">
    <location>
        <begin position="38"/>
        <end position="92"/>
    </location>
</feature>
<evidence type="ECO:0000256" key="16">
    <source>
        <dbReference type="SAM" id="MobiDB-lite"/>
    </source>
</evidence>
<dbReference type="NCBIfam" id="TIGR00229">
    <property type="entry name" value="sensory_box"/>
    <property type="match status" value="1"/>
</dbReference>
<dbReference type="GO" id="GO:0005524">
    <property type="term" value="F:ATP binding"/>
    <property type="evidence" value="ECO:0007669"/>
    <property type="project" value="UniProtKB-KW"/>
</dbReference>
<dbReference type="Pfam" id="PF00989">
    <property type="entry name" value="PAS"/>
    <property type="match status" value="1"/>
</dbReference>
<gene>
    <name evidence="18" type="ORF">SAMN05216267_1010126</name>
</gene>
<evidence type="ECO:0000256" key="1">
    <source>
        <dbReference type="ARBA" id="ARBA00013081"/>
    </source>
</evidence>
<dbReference type="RefSeq" id="WP_075016794.1">
    <property type="nucleotide sequence ID" value="NZ_FODD01000010.1"/>
</dbReference>
<evidence type="ECO:0000256" key="11">
    <source>
        <dbReference type="ARBA" id="ARBA00023211"/>
    </source>
</evidence>
<dbReference type="EMBL" id="FODD01000010">
    <property type="protein sequence ID" value="SEN80233.1"/>
    <property type="molecule type" value="Genomic_DNA"/>
</dbReference>
<keyword evidence="9" id="KW-0460">Magnesium</keyword>
<keyword evidence="3" id="KW-0808">Transferase</keyword>
<evidence type="ECO:0000256" key="15">
    <source>
        <dbReference type="ARBA" id="ARBA00081350"/>
    </source>
</evidence>
<evidence type="ECO:0000313" key="18">
    <source>
        <dbReference type="EMBL" id="SEN80233.1"/>
    </source>
</evidence>
<dbReference type="Pfam" id="PF08448">
    <property type="entry name" value="PAS_4"/>
    <property type="match status" value="1"/>
</dbReference>
<protein>
    <recommendedName>
        <fullName evidence="1">protein-serine/threonine phosphatase</fullName>
        <ecNumber evidence="1">3.1.3.16</ecNumber>
    </recommendedName>
    <alternativeName>
        <fullName evidence="15">Protein-serine/threonine phosphatase</fullName>
    </alternativeName>
    <alternativeName>
        <fullName evidence="14">Serine/threonine-protein kinase</fullName>
    </alternativeName>
</protein>
<dbReference type="STRING" id="310780.SAMN05216267_1010126"/>
<dbReference type="InterPro" id="IPR029016">
    <property type="entry name" value="GAF-like_dom_sf"/>
</dbReference>
<dbReference type="PROSITE" id="PS50112">
    <property type="entry name" value="PAS"/>
    <property type="match status" value="1"/>
</dbReference>
<dbReference type="CDD" id="cd00130">
    <property type="entry name" value="PAS"/>
    <property type="match status" value="1"/>
</dbReference>
<dbReference type="AlphaFoldDB" id="A0A1H8JHB5"/>
<comment type="function">
    <text evidence="13">Primarily acts as an independent SigF regulator that is sensitive to the osmosensory signal, mediating the cross talk of PknD with the SigF regulon. Possesses both phosphatase and kinase activities. The kinase domain functions as a classic anti-sigma factor-like kinase to phosphorylate the anti-anti-sigma factor domain at the canonical regulatory site, and the phosphatase domain antagonizes this activity.</text>
</comment>
<comment type="catalytic activity">
    <reaction evidence="12">
        <text>O-phospho-L-seryl-[protein] + H2O = L-seryl-[protein] + phosphate</text>
        <dbReference type="Rhea" id="RHEA:20629"/>
        <dbReference type="Rhea" id="RHEA-COMP:9863"/>
        <dbReference type="Rhea" id="RHEA-COMP:11604"/>
        <dbReference type="ChEBI" id="CHEBI:15377"/>
        <dbReference type="ChEBI" id="CHEBI:29999"/>
        <dbReference type="ChEBI" id="CHEBI:43474"/>
        <dbReference type="ChEBI" id="CHEBI:83421"/>
        <dbReference type="EC" id="3.1.3.16"/>
    </reaction>
</comment>
<dbReference type="InterPro" id="IPR003018">
    <property type="entry name" value="GAF"/>
</dbReference>
<dbReference type="InterPro" id="IPR013656">
    <property type="entry name" value="PAS_4"/>
</dbReference>
<dbReference type="InterPro" id="IPR036457">
    <property type="entry name" value="PPM-type-like_dom_sf"/>
</dbReference>
<evidence type="ECO:0000256" key="4">
    <source>
        <dbReference type="ARBA" id="ARBA00022723"/>
    </source>
</evidence>
<evidence type="ECO:0000256" key="7">
    <source>
        <dbReference type="ARBA" id="ARBA00022801"/>
    </source>
</evidence>
<dbReference type="SMART" id="SM00065">
    <property type="entry name" value="GAF"/>
    <property type="match status" value="1"/>
</dbReference>
<dbReference type="Gene3D" id="3.30.450.20">
    <property type="entry name" value="PAS domain"/>
    <property type="match status" value="2"/>
</dbReference>
<dbReference type="SUPFAM" id="SSF55781">
    <property type="entry name" value="GAF domain-like"/>
    <property type="match status" value="1"/>
</dbReference>
<keyword evidence="10" id="KW-0904">Protein phosphatase</keyword>
<sequence>MERPTTRSAGPAGQAAGAAPARGAAADGQGLVGPAAAVVDERGVIKAWTSTAQGLLGHTAGDAVGSSVATLLAGPDPHRTVAKWTERAQDRPRWRGCLTLRAKDGTTVTAEVEASAMPREHRTDWFVTAVDPSGLSSWPPADAHVTAPLLARSPVGVSLWNTDLRCVWVNRAAARLDRALGRHRLGLLARELPLGDAAPGVIGAMEQVLASGEPVIEREYAWRVPGEDADRVLTASYFRLDGPDGRPLGVCTMSTDFEKSRVRQHLLALAEMGGRVGTTLDIARTAQELADAAVPLLADYVTVDLGENVPFRGRSPDSPLDRLPTSADGVPIFRRAGAASRRHGMPESLWRVGDPVFVPPASPFTRALYSGETHFEPFLDTAHGTWLDKDPRRAERIARIGMHSLIIVPIKASGTVLGEAVFVRHDNPTPFSRDDLLLIEELVGRAALSLDNARRYRRERSAALALQRELLPRELSGGPGVEVASRYLPSDLHEGVGGDWFDVVPLPDARVGLVIGDVVGHGIGAAALMGQLRTVMATLADLDLPPGDVLARLDRRVGLMNEQGSGDDALGRVMTCTCAYAVYDPVSRECTIASAGHPLPAVAHPGGEVVFPDVPIGPPIGLGTRTYPSANLTLPEGSVIALYTDGLVETRDADIDAGLERLRAALSRSGGGLDDVASRVVNFMTPQAWHDAAPGLVPGPDPGPGTTTDHDDITLLLARTRTLTAEQARACRRP</sequence>
<name>A0A1H8JHB5_9ACTN</name>
<evidence type="ECO:0000256" key="13">
    <source>
        <dbReference type="ARBA" id="ARBA00056274"/>
    </source>
</evidence>
<keyword evidence="2" id="KW-0597">Phosphoprotein</keyword>
<dbReference type="FunFam" id="3.30.450.40:FF:000035">
    <property type="entry name" value="PAS sensor protein"/>
    <property type="match status" value="1"/>
</dbReference>
<dbReference type="OrthoDB" id="118142at2"/>
<dbReference type="PANTHER" id="PTHR43156:SF2">
    <property type="entry name" value="STAGE II SPORULATION PROTEIN E"/>
    <property type="match status" value="1"/>
</dbReference>
<keyword evidence="4" id="KW-0479">Metal-binding</keyword>
<dbReference type="Gene3D" id="3.30.450.40">
    <property type="match status" value="1"/>
</dbReference>
<keyword evidence="6" id="KW-0418">Kinase</keyword>
<dbReference type="SUPFAM" id="SSF81606">
    <property type="entry name" value="PP2C-like"/>
    <property type="match status" value="1"/>
</dbReference>
<evidence type="ECO:0000256" key="12">
    <source>
        <dbReference type="ARBA" id="ARBA00047761"/>
    </source>
</evidence>
<feature type="compositionally biased region" description="Low complexity" evidence="16">
    <location>
        <begin position="9"/>
        <end position="28"/>
    </location>
</feature>
<dbReference type="GO" id="GO:0004722">
    <property type="term" value="F:protein serine/threonine phosphatase activity"/>
    <property type="evidence" value="ECO:0007669"/>
    <property type="project" value="UniProtKB-EC"/>
</dbReference>
<evidence type="ECO:0000256" key="2">
    <source>
        <dbReference type="ARBA" id="ARBA00022553"/>
    </source>
</evidence>
<dbReference type="InterPro" id="IPR052016">
    <property type="entry name" value="Bact_Sigma-Reg"/>
</dbReference>
<evidence type="ECO:0000259" key="17">
    <source>
        <dbReference type="PROSITE" id="PS50112"/>
    </source>
</evidence>
<dbReference type="InterPro" id="IPR035965">
    <property type="entry name" value="PAS-like_dom_sf"/>
</dbReference>
<evidence type="ECO:0000256" key="10">
    <source>
        <dbReference type="ARBA" id="ARBA00022912"/>
    </source>
</evidence>
<dbReference type="SUPFAM" id="SSF55785">
    <property type="entry name" value="PYP-like sensor domain (PAS domain)"/>
    <property type="match status" value="2"/>
</dbReference>
<feature type="region of interest" description="Disordered" evidence="16">
    <location>
        <begin position="1"/>
        <end position="28"/>
    </location>
</feature>
<dbReference type="GO" id="GO:0006355">
    <property type="term" value="P:regulation of DNA-templated transcription"/>
    <property type="evidence" value="ECO:0007669"/>
    <property type="project" value="InterPro"/>
</dbReference>
<evidence type="ECO:0000256" key="9">
    <source>
        <dbReference type="ARBA" id="ARBA00022842"/>
    </source>
</evidence>
<dbReference type="InterPro" id="IPR000014">
    <property type="entry name" value="PAS"/>
</dbReference>
<evidence type="ECO:0000256" key="3">
    <source>
        <dbReference type="ARBA" id="ARBA00022679"/>
    </source>
</evidence>
<organism evidence="18 19">
    <name type="scientific">Actinacidiphila rubida</name>
    <dbReference type="NCBI Taxonomy" id="310780"/>
    <lineage>
        <taxon>Bacteria</taxon>
        <taxon>Bacillati</taxon>
        <taxon>Actinomycetota</taxon>
        <taxon>Actinomycetes</taxon>
        <taxon>Kitasatosporales</taxon>
        <taxon>Streptomycetaceae</taxon>
        <taxon>Actinacidiphila</taxon>
    </lineage>
</organism>
<dbReference type="Gene3D" id="3.60.40.10">
    <property type="entry name" value="PPM-type phosphatase domain"/>
    <property type="match status" value="1"/>
</dbReference>
<keyword evidence="11" id="KW-0464">Manganese</keyword>
<reference evidence="18 19" key="1">
    <citation type="submission" date="2016-10" db="EMBL/GenBank/DDBJ databases">
        <authorList>
            <person name="de Groot N.N."/>
        </authorList>
    </citation>
    <scope>NUCLEOTIDE SEQUENCE [LARGE SCALE GENOMIC DNA]</scope>
    <source>
        <strain evidence="18 19">CGMCC 4.2026</strain>
    </source>
</reference>
<dbReference type="FunFam" id="3.60.40.10:FF:000005">
    <property type="entry name" value="Serine/threonine protein phosphatase"/>
    <property type="match status" value="1"/>
</dbReference>